<keyword evidence="3" id="KW-1015">Disulfide bond</keyword>
<dbReference type="InterPro" id="IPR008698">
    <property type="entry name" value="NDUB7"/>
</dbReference>
<comment type="subcellular location">
    <subcellularLocation>
        <location evidence="1">Cytoplasm</location>
    </subcellularLocation>
</comment>
<sequence length="89" mass="10667">MSTSMTFPQRATARPPDKGSFPLDHEGECRAFMIKYMICLRDNKRETSQCRRESRDYLQCRMDRNLMRKEEMKKLGFGDLVEQEIQENR</sequence>
<name>A0ABD3WV28_SINWO</name>
<evidence type="ECO:0000256" key="3">
    <source>
        <dbReference type="ARBA" id="ARBA00023157"/>
    </source>
</evidence>
<comment type="caution">
    <text evidence="6">The sequence shown here is derived from an EMBL/GenBank/DDBJ whole genome shotgun (WGS) entry which is preliminary data.</text>
</comment>
<evidence type="ECO:0000256" key="4">
    <source>
        <dbReference type="ARBA" id="ARBA00038223"/>
    </source>
</evidence>
<dbReference type="Pfam" id="PF05676">
    <property type="entry name" value="NDUF_B7"/>
    <property type="match status" value="1"/>
</dbReference>
<evidence type="ECO:0008006" key="8">
    <source>
        <dbReference type="Google" id="ProtNLM"/>
    </source>
</evidence>
<comment type="similarity">
    <text evidence="4">Belongs to the COX19 family.</text>
</comment>
<dbReference type="PROSITE" id="PS51808">
    <property type="entry name" value="CHCH"/>
    <property type="match status" value="1"/>
</dbReference>
<evidence type="ECO:0000256" key="5">
    <source>
        <dbReference type="SAM" id="MobiDB-lite"/>
    </source>
</evidence>
<evidence type="ECO:0000313" key="6">
    <source>
        <dbReference type="EMBL" id="KAL3877834.1"/>
    </source>
</evidence>
<evidence type="ECO:0000256" key="1">
    <source>
        <dbReference type="ARBA" id="ARBA00004496"/>
    </source>
</evidence>
<evidence type="ECO:0000256" key="2">
    <source>
        <dbReference type="ARBA" id="ARBA00022490"/>
    </source>
</evidence>
<dbReference type="PANTHER" id="PTHR21107">
    <property type="entry name" value="CYTOCHROME C OXIDASE ASSEMBLY PROTEIN COX19"/>
    <property type="match status" value="1"/>
</dbReference>
<gene>
    <name evidence="6" type="ORF">ACJMK2_035478</name>
</gene>
<evidence type="ECO:0000313" key="7">
    <source>
        <dbReference type="Proteomes" id="UP001634394"/>
    </source>
</evidence>
<feature type="region of interest" description="Disordered" evidence="5">
    <location>
        <begin position="1"/>
        <end position="22"/>
    </location>
</feature>
<keyword evidence="2" id="KW-0963">Cytoplasm</keyword>
<organism evidence="6 7">
    <name type="scientific">Sinanodonta woodiana</name>
    <name type="common">Chinese pond mussel</name>
    <name type="synonym">Anodonta woodiana</name>
    <dbReference type="NCBI Taxonomy" id="1069815"/>
    <lineage>
        <taxon>Eukaryota</taxon>
        <taxon>Metazoa</taxon>
        <taxon>Spiralia</taxon>
        <taxon>Lophotrochozoa</taxon>
        <taxon>Mollusca</taxon>
        <taxon>Bivalvia</taxon>
        <taxon>Autobranchia</taxon>
        <taxon>Heteroconchia</taxon>
        <taxon>Palaeoheterodonta</taxon>
        <taxon>Unionida</taxon>
        <taxon>Unionoidea</taxon>
        <taxon>Unionidae</taxon>
        <taxon>Unioninae</taxon>
        <taxon>Sinanodonta</taxon>
    </lineage>
</organism>
<dbReference type="AlphaFoldDB" id="A0ABD3WV28"/>
<reference evidence="6 7" key="1">
    <citation type="submission" date="2024-11" db="EMBL/GenBank/DDBJ databases">
        <title>Chromosome-level genome assembly of the freshwater bivalve Anodonta woodiana.</title>
        <authorList>
            <person name="Chen X."/>
        </authorList>
    </citation>
    <scope>NUCLEOTIDE SEQUENCE [LARGE SCALE GENOMIC DNA]</scope>
    <source>
        <strain evidence="6">MN2024</strain>
        <tissue evidence="6">Gills</tissue>
    </source>
</reference>
<protein>
    <recommendedName>
        <fullName evidence="8">Cytochrome c oxidase assembly protein COX19</fullName>
    </recommendedName>
</protein>
<dbReference type="EMBL" id="JBJQND010000005">
    <property type="protein sequence ID" value="KAL3877834.1"/>
    <property type="molecule type" value="Genomic_DNA"/>
</dbReference>
<dbReference type="Proteomes" id="UP001634394">
    <property type="component" value="Unassembled WGS sequence"/>
</dbReference>
<keyword evidence="7" id="KW-1185">Reference proteome</keyword>
<dbReference type="GO" id="GO:0005737">
    <property type="term" value="C:cytoplasm"/>
    <property type="evidence" value="ECO:0007669"/>
    <property type="project" value="UniProtKB-SubCell"/>
</dbReference>
<dbReference type="PANTHER" id="PTHR21107:SF2">
    <property type="entry name" value="CYTOCHROME C OXIDASE ASSEMBLY PROTEIN COX19"/>
    <property type="match status" value="1"/>
</dbReference>
<accession>A0ABD3WV28</accession>
<proteinExistence type="inferred from homology"/>
<dbReference type="InterPro" id="IPR051383">
    <property type="entry name" value="COX19"/>
</dbReference>